<evidence type="ECO:0000256" key="1">
    <source>
        <dbReference type="ARBA" id="ARBA00007899"/>
    </source>
</evidence>
<keyword evidence="8" id="KW-1015">Disulfide bond</keyword>
<evidence type="ECO:0000256" key="4">
    <source>
        <dbReference type="ARBA" id="ARBA00022734"/>
    </source>
</evidence>
<evidence type="ECO:0000313" key="13">
    <source>
        <dbReference type="EMBL" id="KAB0381781.1"/>
    </source>
</evidence>
<dbReference type="InterPro" id="IPR015097">
    <property type="entry name" value="Surfac_D-trimer"/>
</dbReference>
<keyword evidence="14" id="KW-1185">Reference proteome</keyword>
<sequence length="377" mass="39461">MLLLPLSVLLLLTEPWRSLGAEMKIYSQKILANACTLVVCSPLEDSLPGRDGQDGKDGPRGEKGDPGRAGTMGLFFWEGVGTGFVTMPETDSVNICGIKECKWPGDKAFKYRLPGLPGPAGKEGPSGRQGSMGPPGTPGPKGETGPKGEVGAPGKLGSPGPTGLKGERGAPGETGAPGRAGAAGPAGAIGPQGPSGARGPPGLKGDRGTPGERGEKGESGLTEVKAVRQQVAVLEGHLRRLQNAFTHYKKAALFPSGLAVGEKIFKTAGVVKSYLDAWQLCREAKGQLASPRSAAENEAVTQLVRVQNEHAYLSMNDNTTEGRFTYPTGESLVYSNWASGEPNNSDEGQPENCVEIFPEGKWNDVPCSRKLLVICEF</sequence>
<feature type="compositionally biased region" description="Basic and acidic residues" evidence="10">
    <location>
        <begin position="47"/>
        <end position="66"/>
    </location>
</feature>
<keyword evidence="6" id="KW-0106">Calcium</keyword>
<dbReference type="FunFam" id="3.10.100.10:FF:000045">
    <property type="entry name" value="Pulmonary surfactant-associated protein D"/>
    <property type="match status" value="1"/>
</dbReference>
<dbReference type="GO" id="GO:0005581">
    <property type="term" value="C:collagen trimer"/>
    <property type="evidence" value="ECO:0007669"/>
    <property type="project" value="UniProtKB-KW"/>
</dbReference>
<comment type="caution">
    <text evidence="13">The sequence shown here is derived from an EMBL/GenBank/DDBJ whole genome shotgun (WGS) entry which is preliminary data.</text>
</comment>
<dbReference type="Gene3D" id="3.10.100.10">
    <property type="entry name" value="Mannose-Binding Protein A, subunit A"/>
    <property type="match status" value="1"/>
</dbReference>
<dbReference type="PROSITE" id="PS50041">
    <property type="entry name" value="C_TYPE_LECTIN_2"/>
    <property type="match status" value="1"/>
</dbReference>
<dbReference type="SUPFAM" id="SSF56436">
    <property type="entry name" value="C-type lectin-like"/>
    <property type="match status" value="1"/>
</dbReference>
<dbReference type="FunFam" id="1.20.5.360:FF:000001">
    <property type="entry name" value="Pulmonary surfactant-associated protein D"/>
    <property type="match status" value="1"/>
</dbReference>
<dbReference type="SMART" id="SM00034">
    <property type="entry name" value="CLECT"/>
    <property type="match status" value="1"/>
</dbReference>
<evidence type="ECO:0000256" key="8">
    <source>
        <dbReference type="ARBA" id="ARBA00023157"/>
    </source>
</evidence>
<evidence type="ECO:0000256" key="10">
    <source>
        <dbReference type="SAM" id="MobiDB-lite"/>
    </source>
</evidence>
<dbReference type="GO" id="GO:0005615">
    <property type="term" value="C:extracellular space"/>
    <property type="evidence" value="ECO:0007669"/>
    <property type="project" value="TreeGrafter"/>
</dbReference>
<proteinExistence type="inferred from homology"/>
<comment type="similarity">
    <text evidence="1">Belongs to the SFTPD family.</text>
</comment>
<dbReference type="InterPro" id="IPR018378">
    <property type="entry name" value="C-type_lectin_CS"/>
</dbReference>
<reference evidence="13 14" key="1">
    <citation type="submission" date="2019-06" db="EMBL/GenBank/DDBJ databases">
        <title>Discovery of a novel chromosome fission-fusion reversal in muntjac.</title>
        <authorList>
            <person name="Mudd A.B."/>
            <person name="Bredeson J.V."/>
            <person name="Baum R."/>
            <person name="Hockemeyer D."/>
            <person name="Rokhsar D.S."/>
        </authorList>
    </citation>
    <scope>NUCLEOTIDE SEQUENCE [LARGE SCALE GENOMIC DNA]</scope>
    <source>
        <strain evidence="13">UCam_UCB_Mr</strain>
        <tissue evidence="13">Fibroblast cell line</tissue>
    </source>
</reference>
<evidence type="ECO:0000256" key="7">
    <source>
        <dbReference type="ARBA" id="ARBA00023119"/>
    </source>
</evidence>
<evidence type="ECO:0000256" key="5">
    <source>
        <dbReference type="ARBA" id="ARBA00022737"/>
    </source>
</evidence>
<evidence type="ECO:0000313" key="14">
    <source>
        <dbReference type="Proteomes" id="UP000326062"/>
    </source>
</evidence>
<evidence type="ECO:0000256" key="3">
    <source>
        <dbReference type="ARBA" id="ARBA00022729"/>
    </source>
</evidence>
<evidence type="ECO:0000259" key="12">
    <source>
        <dbReference type="PROSITE" id="PS50041"/>
    </source>
</evidence>
<dbReference type="AlphaFoldDB" id="A0A5J5MN38"/>
<feature type="signal peptide" evidence="11">
    <location>
        <begin position="1"/>
        <end position="20"/>
    </location>
</feature>
<evidence type="ECO:0000256" key="9">
    <source>
        <dbReference type="ARBA" id="ARBA00023278"/>
    </source>
</evidence>
<dbReference type="GO" id="GO:0030246">
    <property type="term" value="F:carbohydrate binding"/>
    <property type="evidence" value="ECO:0007669"/>
    <property type="project" value="UniProtKB-KW"/>
</dbReference>
<name>A0A5J5MN38_MUNRE</name>
<dbReference type="Pfam" id="PF00059">
    <property type="entry name" value="Lectin_C"/>
    <property type="match status" value="1"/>
</dbReference>
<gene>
    <name evidence="13" type="ORF">FD755_003698</name>
</gene>
<evidence type="ECO:0000256" key="2">
    <source>
        <dbReference type="ARBA" id="ARBA00011267"/>
    </source>
</evidence>
<feature type="compositionally biased region" description="Basic and acidic residues" evidence="10">
    <location>
        <begin position="204"/>
        <end position="218"/>
    </location>
</feature>
<evidence type="ECO:0000256" key="11">
    <source>
        <dbReference type="SAM" id="SignalP"/>
    </source>
</evidence>
<dbReference type="EMBL" id="VCEB01000002">
    <property type="protein sequence ID" value="KAB0381781.1"/>
    <property type="molecule type" value="Genomic_DNA"/>
</dbReference>
<dbReference type="GO" id="GO:0005771">
    <property type="term" value="C:multivesicular body"/>
    <property type="evidence" value="ECO:0007669"/>
    <property type="project" value="TreeGrafter"/>
</dbReference>
<feature type="domain" description="C-type lectin" evidence="12">
    <location>
        <begin position="272"/>
        <end position="376"/>
    </location>
</feature>
<dbReference type="Pfam" id="PF01391">
    <property type="entry name" value="Collagen"/>
    <property type="match status" value="1"/>
</dbReference>
<dbReference type="InterPro" id="IPR016187">
    <property type="entry name" value="CTDL_fold"/>
</dbReference>
<dbReference type="InterPro" id="IPR001304">
    <property type="entry name" value="C-type_lectin-like"/>
</dbReference>
<feature type="region of interest" description="Disordered" evidence="10">
    <location>
        <begin position="114"/>
        <end position="223"/>
    </location>
</feature>
<dbReference type="Gene3D" id="1.20.5.360">
    <property type="entry name" value="SFTPD helical domain"/>
    <property type="match status" value="1"/>
</dbReference>
<dbReference type="SUPFAM" id="SSF57944">
    <property type="entry name" value="Triple coiled coil domain of C-type lectins"/>
    <property type="match status" value="1"/>
</dbReference>
<dbReference type="InterPro" id="IPR008160">
    <property type="entry name" value="Collagen"/>
</dbReference>
<accession>A0A5J5MN38</accession>
<dbReference type="PANTHER" id="PTHR24024">
    <property type="entry name" value="PULMONARY SURFACTANT-ASSOCIATED PROTEIN A"/>
    <property type="match status" value="1"/>
</dbReference>
<keyword evidence="9" id="KW-0379">Hydroxylation</keyword>
<protein>
    <recommendedName>
        <fullName evidence="12">C-type lectin domain-containing protein</fullName>
    </recommendedName>
</protein>
<dbReference type="Proteomes" id="UP000326062">
    <property type="component" value="Chromosome 2"/>
</dbReference>
<dbReference type="InterPro" id="IPR016186">
    <property type="entry name" value="C-type_lectin-like/link_sf"/>
</dbReference>
<keyword evidence="7" id="KW-0176">Collagen</keyword>
<feature type="compositionally biased region" description="Low complexity" evidence="10">
    <location>
        <begin position="140"/>
        <end position="149"/>
    </location>
</feature>
<dbReference type="InterPro" id="IPR051077">
    <property type="entry name" value="Ca-dependent_lectin"/>
</dbReference>
<keyword evidence="4" id="KW-0430">Lectin</keyword>
<dbReference type="PANTHER" id="PTHR24024:SF15">
    <property type="entry name" value="PULMONARY SURFACTANT-ASSOCIATED PROTEIN D"/>
    <property type="match status" value="1"/>
</dbReference>
<feature type="compositionally biased region" description="Low complexity" evidence="10">
    <location>
        <begin position="171"/>
        <end position="197"/>
    </location>
</feature>
<feature type="region of interest" description="Disordered" evidence="10">
    <location>
        <begin position="46"/>
        <end position="72"/>
    </location>
</feature>
<keyword evidence="5" id="KW-0677">Repeat</keyword>
<evidence type="ECO:0000256" key="6">
    <source>
        <dbReference type="ARBA" id="ARBA00022837"/>
    </source>
</evidence>
<organism evidence="13 14">
    <name type="scientific">Muntiacus reevesi</name>
    <name type="common">Reeves' muntjac</name>
    <name type="synonym">Cervus reevesi</name>
    <dbReference type="NCBI Taxonomy" id="9886"/>
    <lineage>
        <taxon>Eukaryota</taxon>
        <taxon>Metazoa</taxon>
        <taxon>Chordata</taxon>
        <taxon>Craniata</taxon>
        <taxon>Vertebrata</taxon>
        <taxon>Euteleostomi</taxon>
        <taxon>Mammalia</taxon>
        <taxon>Eutheria</taxon>
        <taxon>Laurasiatheria</taxon>
        <taxon>Artiodactyla</taxon>
        <taxon>Ruminantia</taxon>
        <taxon>Pecora</taxon>
        <taxon>Cervidae</taxon>
        <taxon>Muntiacinae</taxon>
        <taxon>Muntiacus</taxon>
    </lineage>
</organism>
<dbReference type="PROSITE" id="PS00615">
    <property type="entry name" value="C_TYPE_LECTIN_1"/>
    <property type="match status" value="1"/>
</dbReference>
<keyword evidence="3 11" id="KW-0732">Signal</keyword>
<dbReference type="Pfam" id="PF09006">
    <property type="entry name" value="Surfac_D-trimer"/>
    <property type="match status" value="1"/>
</dbReference>
<feature type="chain" id="PRO_5023840839" description="C-type lectin domain-containing protein" evidence="11">
    <location>
        <begin position="21"/>
        <end position="377"/>
    </location>
</feature>
<comment type="subunit">
    <text evidence="2">Oligomeric complex of 4 set of homotrimers.</text>
</comment>